<dbReference type="GO" id="GO:0004185">
    <property type="term" value="F:serine-type carboxypeptidase activity"/>
    <property type="evidence" value="ECO:0007669"/>
    <property type="project" value="InterPro"/>
</dbReference>
<keyword evidence="6" id="KW-0812">Transmembrane</keyword>
<dbReference type="Proteomes" id="UP000613580">
    <property type="component" value="Unassembled WGS sequence"/>
</dbReference>
<evidence type="ECO:0000256" key="4">
    <source>
        <dbReference type="ARBA" id="ARBA00022801"/>
    </source>
</evidence>
<feature type="signal peptide" evidence="7">
    <location>
        <begin position="1"/>
        <end position="22"/>
    </location>
</feature>
<accession>A0A8H6SZZ0</accession>
<dbReference type="PRINTS" id="PR00724">
    <property type="entry name" value="CRBOXYPTASEC"/>
</dbReference>
<evidence type="ECO:0000313" key="8">
    <source>
        <dbReference type="EMBL" id="KAF7308295.1"/>
    </source>
</evidence>
<evidence type="ECO:0008006" key="10">
    <source>
        <dbReference type="Google" id="ProtNLM"/>
    </source>
</evidence>
<dbReference type="EMBL" id="JACAZE010000008">
    <property type="protein sequence ID" value="KAF7308295.1"/>
    <property type="molecule type" value="Genomic_DNA"/>
</dbReference>
<dbReference type="SUPFAM" id="SSF53474">
    <property type="entry name" value="alpha/beta-Hydrolases"/>
    <property type="match status" value="1"/>
</dbReference>
<evidence type="ECO:0000256" key="1">
    <source>
        <dbReference type="ARBA" id="ARBA00009431"/>
    </source>
</evidence>
<keyword evidence="9" id="KW-1185">Reference proteome</keyword>
<dbReference type="PANTHER" id="PTHR11802">
    <property type="entry name" value="SERINE PROTEASE FAMILY S10 SERINE CARBOXYPEPTIDASE"/>
    <property type="match status" value="1"/>
</dbReference>
<keyword evidence="4" id="KW-0378">Hydrolase</keyword>
<keyword evidence="6" id="KW-1133">Transmembrane helix</keyword>
<keyword evidence="5" id="KW-0325">Glycoprotein</keyword>
<comment type="similarity">
    <text evidence="1">Belongs to the peptidase S10 family.</text>
</comment>
<keyword evidence="6" id="KW-0472">Membrane</keyword>
<reference evidence="8" key="1">
    <citation type="submission" date="2020-05" db="EMBL/GenBank/DDBJ databases">
        <title>Mycena genomes resolve the evolution of fungal bioluminescence.</title>
        <authorList>
            <person name="Tsai I.J."/>
        </authorList>
    </citation>
    <scope>NUCLEOTIDE SEQUENCE</scope>
    <source>
        <strain evidence="8">110903Hualien_Pintung</strain>
    </source>
</reference>
<gene>
    <name evidence="8" type="ORF">HMN09_00677500</name>
</gene>
<evidence type="ECO:0000256" key="7">
    <source>
        <dbReference type="SAM" id="SignalP"/>
    </source>
</evidence>
<name>A0A8H6SZZ0_MYCCL</name>
<sequence length="667" mass="71795">MAPSRPFQVLVLTLALSSVVLADTLPSSYPHVYPGQPVGDYSPAWQKYFEVTEPLTNITFPLPHSYAGNIGVQRAGHPNDTLFFWALEKQPGSLTAPGGPAGSTEPWGIWLNGGPGSSSMVGFFLENGPIRIAENGSVSFNQYAWNNVADYFWIDQPVGVGFSTADANGYVADEEQVGADFMGFLENLVKVFPSLATRPLYLTGESYSGVYIPYILKTYFSMAKPPVNIAKIAIGDGSIAVDVVFELLPALSVIEAFPQLIGYDPAVYSYFKEQEHLCGYDINLTYPQNGIIPAISFIDAKDRDVPYLERKERMSLAKRGPGGIIAEVNRRYAELDLSERQDRPAKRDLAGRANGTLDPWYGCALLPEFVDYAVNFSAPWNVSGGEFNVYDITDPFGSPSLSDTFLNDAHTRAALHAPTSKDWEESFDYTFGQLEGNDPSPVPMNFLTELATNATSHNISIILYSGNDDSLIAHRGTEVTIQNTTFGGIQGFTQKPSTVWFDDEGAPAGIVHQERGWTYVLVNNTGHLIPAKAPAVALTFLREFVFGDNPTGSISGLNKTLVGGATADLIGEFADVIAGPDGIVYQVLNSEGESVATKTFVYPEETIAAWKTFIRGQTLPAATGVAAAQPNDNASTSSSGTKLRASGGLVVLVVGLFGVLAGGLVPL</sequence>
<proteinExistence type="inferred from homology"/>
<evidence type="ECO:0000256" key="3">
    <source>
        <dbReference type="ARBA" id="ARBA00022670"/>
    </source>
</evidence>
<feature type="transmembrane region" description="Helical" evidence="6">
    <location>
        <begin position="645"/>
        <end position="665"/>
    </location>
</feature>
<evidence type="ECO:0000256" key="6">
    <source>
        <dbReference type="SAM" id="Phobius"/>
    </source>
</evidence>
<feature type="chain" id="PRO_5034127748" description="Carboxypeptidase" evidence="7">
    <location>
        <begin position="23"/>
        <end position="667"/>
    </location>
</feature>
<dbReference type="GO" id="GO:0006508">
    <property type="term" value="P:proteolysis"/>
    <property type="evidence" value="ECO:0007669"/>
    <property type="project" value="UniProtKB-KW"/>
</dbReference>
<evidence type="ECO:0000256" key="5">
    <source>
        <dbReference type="ARBA" id="ARBA00023180"/>
    </source>
</evidence>
<dbReference type="Pfam" id="PF00450">
    <property type="entry name" value="Peptidase_S10"/>
    <property type="match status" value="2"/>
</dbReference>
<comment type="caution">
    <text evidence="8">The sequence shown here is derived from an EMBL/GenBank/DDBJ whole genome shotgun (WGS) entry which is preliminary data.</text>
</comment>
<dbReference type="Gene3D" id="3.40.50.1820">
    <property type="entry name" value="alpha/beta hydrolase"/>
    <property type="match status" value="1"/>
</dbReference>
<keyword evidence="7" id="KW-0732">Signal</keyword>
<dbReference type="AlphaFoldDB" id="A0A8H6SZZ0"/>
<dbReference type="PANTHER" id="PTHR11802:SF479">
    <property type="entry name" value="CARBOXYPEPTIDASE"/>
    <property type="match status" value="1"/>
</dbReference>
<dbReference type="OrthoDB" id="443318at2759"/>
<evidence type="ECO:0000256" key="2">
    <source>
        <dbReference type="ARBA" id="ARBA00022645"/>
    </source>
</evidence>
<keyword evidence="2" id="KW-0121">Carboxypeptidase</keyword>
<organism evidence="8 9">
    <name type="scientific">Mycena chlorophos</name>
    <name type="common">Agaric fungus</name>
    <name type="synonym">Agaricus chlorophos</name>
    <dbReference type="NCBI Taxonomy" id="658473"/>
    <lineage>
        <taxon>Eukaryota</taxon>
        <taxon>Fungi</taxon>
        <taxon>Dikarya</taxon>
        <taxon>Basidiomycota</taxon>
        <taxon>Agaricomycotina</taxon>
        <taxon>Agaricomycetes</taxon>
        <taxon>Agaricomycetidae</taxon>
        <taxon>Agaricales</taxon>
        <taxon>Marasmiineae</taxon>
        <taxon>Mycenaceae</taxon>
        <taxon>Mycena</taxon>
    </lineage>
</organism>
<dbReference type="InterPro" id="IPR001563">
    <property type="entry name" value="Peptidase_S10"/>
</dbReference>
<dbReference type="InterPro" id="IPR029058">
    <property type="entry name" value="AB_hydrolase_fold"/>
</dbReference>
<evidence type="ECO:0000313" key="9">
    <source>
        <dbReference type="Proteomes" id="UP000613580"/>
    </source>
</evidence>
<keyword evidence="3" id="KW-0645">Protease</keyword>
<protein>
    <recommendedName>
        <fullName evidence="10">Carboxypeptidase</fullName>
    </recommendedName>
</protein>